<dbReference type="SUPFAM" id="SSF53448">
    <property type="entry name" value="Nucleotide-diphospho-sugar transferases"/>
    <property type="match status" value="1"/>
</dbReference>
<dbReference type="Proteomes" id="UP000199439">
    <property type="component" value="Unassembled WGS sequence"/>
</dbReference>
<dbReference type="OrthoDB" id="761861at2"/>
<keyword evidence="2" id="KW-0808">Transferase</keyword>
<dbReference type="InterPro" id="IPR001173">
    <property type="entry name" value="Glyco_trans_2-like"/>
</dbReference>
<reference evidence="3" key="1">
    <citation type="submission" date="2016-10" db="EMBL/GenBank/DDBJ databases">
        <authorList>
            <person name="Varghese N."/>
            <person name="Submissions S."/>
        </authorList>
    </citation>
    <scope>NUCLEOTIDE SEQUENCE [LARGE SCALE GENOMIC DNA]</scope>
    <source>
        <strain evidence="3">DSM 25730</strain>
    </source>
</reference>
<dbReference type="Pfam" id="PF00535">
    <property type="entry name" value="Glycos_transf_2"/>
    <property type="match status" value="1"/>
</dbReference>
<dbReference type="PANTHER" id="PTHR43685:SF2">
    <property type="entry name" value="GLYCOSYLTRANSFERASE 2-LIKE DOMAIN-CONTAINING PROTEIN"/>
    <property type="match status" value="1"/>
</dbReference>
<sequence length="296" mass="34780">MLSILIPVYNYSISSLVEDIHKQATNAKINFEIICIEDGSTKFVDINKAFVDSLDHTSIIYSNKNNGRTKSRQILSEHSNFNWLLFLDADVMPKSDKFIVKHLENINSNYEAIYGGFAYKNIKPQKNKTLRYNFGKNFEEVNAKKRNLNPYQIVISANFLIKKSIFSKINSQIKIKSYGLDVFFGGLLKEYKVNVLHINNEVYHFGIEDNKVYLNKVKEFISVLLKLYNDRMFFEHSNKLLSVFINLKKYKLNYFISLFYQMFNKVMERNLLGSKPNMFILQLYKLSYICYKDLDS</sequence>
<organism evidence="2 3">
    <name type="scientific">Algibacter pectinivorans</name>
    <dbReference type="NCBI Taxonomy" id="870482"/>
    <lineage>
        <taxon>Bacteria</taxon>
        <taxon>Pseudomonadati</taxon>
        <taxon>Bacteroidota</taxon>
        <taxon>Flavobacteriia</taxon>
        <taxon>Flavobacteriales</taxon>
        <taxon>Flavobacteriaceae</taxon>
        <taxon>Algibacter</taxon>
    </lineage>
</organism>
<dbReference type="CDD" id="cd00761">
    <property type="entry name" value="Glyco_tranf_GTA_type"/>
    <property type="match status" value="1"/>
</dbReference>
<dbReference type="RefSeq" id="WP_092851626.1">
    <property type="nucleotide sequence ID" value="NZ_FOMI01000005.1"/>
</dbReference>
<dbReference type="EMBL" id="FOMI01000005">
    <property type="protein sequence ID" value="SFD17665.1"/>
    <property type="molecule type" value="Genomic_DNA"/>
</dbReference>
<dbReference type="Gene3D" id="3.90.550.10">
    <property type="entry name" value="Spore Coat Polysaccharide Biosynthesis Protein SpsA, Chain A"/>
    <property type="match status" value="1"/>
</dbReference>
<dbReference type="STRING" id="870482.SAMN04487987_105236"/>
<dbReference type="InterPro" id="IPR029044">
    <property type="entry name" value="Nucleotide-diphossugar_trans"/>
</dbReference>
<proteinExistence type="predicted"/>
<dbReference type="PANTHER" id="PTHR43685">
    <property type="entry name" value="GLYCOSYLTRANSFERASE"/>
    <property type="match status" value="1"/>
</dbReference>
<evidence type="ECO:0000313" key="2">
    <source>
        <dbReference type="EMBL" id="SFD17665.1"/>
    </source>
</evidence>
<dbReference type="GO" id="GO:0016740">
    <property type="term" value="F:transferase activity"/>
    <property type="evidence" value="ECO:0007669"/>
    <property type="project" value="UniProtKB-KW"/>
</dbReference>
<protein>
    <submittedName>
        <fullName evidence="2">Glycosyltransferase involved in cell wall bisynthesis</fullName>
    </submittedName>
</protein>
<keyword evidence="3" id="KW-1185">Reference proteome</keyword>
<evidence type="ECO:0000313" key="3">
    <source>
        <dbReference type="Proteomes" id="UP000199439"/>
    </source>
</evidence>
<dbReference type="InterPro" id="IPR050834">
    <property type="entry name" value="Glycosyltransf_2"/>
</dbReference>
<evidence type="ECO:0000259" key="1">
    <source>
        <dbReference type="Pfam" id="PF00535"/>
    </source>
</evidence>
<name>A0A1I1Q6J2_9FLAO</name>
<dbReference type="AlphaFoldDB" id="A0A1I1Q6J2"/>
<feature type="domain" description="Glycosyltransferase 2-like" evidence="1">
    <location>
        <begin position="3"/>
        <end position="168"/>
    </location>
</feature>
<accession>A0A1I1Q6J2</accession>
<gene>
    <name evidence="2" type="ORF">SAMN04487987_105236</name>
</gene>